<evidence type="ECO:0000256" key="10">
    <source>
        <dbReference type="ARBA" id="ARBA00023136"/>
    </source>
</evidence>
<dbReference type="OrthoDB" id="1841852at2759"/>
<dbReference type="SUPFAM" id="SSF81508">
    <property type="entry name" value="Ubiquinone-binding protein QP-C of cytochrome bc1 complex (Ubiquinol-cytochrome c reductase)"/>
    <property type="match status" value="1"/>
</dbReference>
<dbReference type="GO" id="GO:0045275">
    <property type="term" value="C:respiratory chain complex III"/>
    <property type="evidence" value="ECO:0007669"/>
    <property type="project" value="InterPro"/>
</dbReference>
<evidence type="ECO:0000256" key="6">
    <source>
        <dbReference type="ARBA" id="ARBA00022792"/>
    </source>
</evidence>
<proteinExistence type="inferred from homology"/>
<sequence>MQLDYCNQVDGGPCDSKALPFSIPLYETLFHHFFPIKFSCYKTQHITFSTPSFVKRPSSSDSARSYWVRERMGKVPVRMKAVVYSLSPFQQKVMPGLWKNLPDKLTHKVSENWISTTLLLAPLVGVYTYVQAYQEKEKLEHRY</sequence>
<dbReference type="PANTHER" id="PTHR34559:SF1">
    <property type="entry name" value="OS06G0175900 PROTEIN"/>
    <property type="match status" value="1"/>
</dbReference>
<comment type="caution">
    <text evidence="11">The sequence shown here is derived from an EMBL/GenBank/DDBJ whole genome shotgun (WGS) entry which is preliminary data.</text>
</comment>
<evidence type="ECO:0000256" key="1">
    <source>
        <dbReference type="ARBA" id="ARBA00004434"/>
    </source>
</evidence>
<dbReference type="InterPro" id="IPR036642">
    <property type="entry name" value="Cyt_bc1_su8_sf"/>
</dbReference>
<dbReference type="EMBL" id="JABWDY010036443">
    <property type="protein sequence ID" value="KAF5181219.1"/>
    <property type="molecule type" value="Genomic_DNA"/>
</dbReference>
<dbReference type="Gene3D" id="1.20.5.210">
    <property type="entry name" value="Cytochrome b-c1 complex subunit 8"/>
    <property type="match status" value="1"/>
</dbReference>
<keyword evidence="3" id="KW-0813">Transport</keyword>
<keyword evidence="5" id="KW-0812">Transmembrane</keyword>
<protein>
    <submittedName>
        <fullName evidence="11">Cytochrome b-c1 complex subunit</fullName>
    </submittedName>
</protein>
<evidence type="ECO:0000256" key="8">
    <source>
        <dbReference type="ARBA" id="ARBA00022989"/>
    </source>
</evidence>
<dbReference type="GO" id="GO:0006122">
    <property type="term" value="P:mitochondrial electron transport, ubiquinol to cytochrome c"/>
    <property type="evidence" value="ECO:0007669"/>
    <property type="project" value="InterPro"/>
</dbReference>
<keyword evidence="4" id="KW-0679">Respiratory chain</keyword>
<reference evidence="11 12" key="1">
    <citation type="submission" date="2020-06" db="EMBL/GenBank/DDBJ databases">
        <title>Transcriptomic and genomic resources for Thalictrum thalictroides and T. hernandezii: Facilitating candidate gene discovery in an emerging model plant lineage.</title>
        <authorList>
            <person name="Arias T."/>
            <person name="Riano-Pachon D.M."/>
            <person name="Di Stilio V.S."/>
        </authorList>
    </citation>
    <scope>NUCLEOTIDE SEQUENCE [LARGE SCALE GENOMIC DNA]</scope>
    <source>
        <strain evidence="12">cv. WT478/WT964</strain>
        <tissue evidence="11">Leaves</tissue>
    </source>
</reference>
<keyword evidence="8" id="KW-1133">Transmembrane helix</keyword>
<keyword evidence="10" id="KW-0472">Membrane</keyword>
<evidence type="ECO:0000313" key="12">
    <source>
        <dbReference type="Proteomes" id="UP000554482"/>
    </source>
</evidence>
<dbReference type="Proteomes" id="UP000554482">
    <property type="component" value="Unassembled WGS sequence"/>
</dbReference>
<dbReference type="AlphaFoldDB" id="A0A7J6V7X8"/>
<evidence type="ECO:0000256" key="9">
    <source>
        <dbReference type="ARBA" id="ARBA00023128"/>
    </source>
</evidence>
<keyword evidence="6" id="KW-0999">Mitochondrion inner membrane</keyword>
<accession>A0A7J6V7X8</accession>
<dbReference type="InterPro" id="IPR020101">
    <property type="entry name" value="Cyt_b-c1_8-plants"/>
</dbReference>
<evidence type="ECO:0000256" key="7">
    <source>
        <dbReference type="ARBA" id="ARBA00022982"/>
    </source>
</evidence>
<dbReference type="GO" id="GO:0005743">
    <property type="term" value="C:mitochondrial inner membrane"/>
    <property type="evidence" value="ECO:0007669"/>
    <property type="project" value="UniProtKB-SubCell"/>
</dbReference>
<name>A0A7J6V7X8_THATH</name>
<gene>
    <name evidence="11" type="ORF">FRX31_029191</name>
</gene>
<keyword evidence="12" id="KW-1185">Reference proteome</keyword>
<comment type="similarity">
    <text evidence="2">Belongs to the UQCRQ/QCR8 family.</text>
</comment>
<evidence type="ECO:0000256" key="4">
    <source>
        <dbReference type="ARBA" id="ARBA00022660"/>
    </source>
</evidence>
<organism evidence="11 12">
    <name type="scientific">Thalictrum thalictroides</name>
    <name type="common">Rue-anemone</name>
    <name type="synonym">Anemone thalictroides</name>
    <dbReference type="NCBI Taxonomy" id="46969"/>
    <lineage>
        <taxon>Eukaryota</taxon>
        <taxon>Viridiplantae</taxon>
        <taxon>Streptophyta</taxon>
        <taxon>Embryophyta</taxon>
        <taxon>Tracheophyta</taxon>
        <taxon>Spermatophyta</taxon>
        <taxon>Magnoliopsida</taxon>
        <taxon>Ranunculales</taxon>
        <taxon>Ranunculaceae</taxon>
        <taxon>Thalictroideae</taxon>
        <taxon>Thalictrum</taxon>
    </lineage>
</organism>
<comment type="subcellular location">
    <subcellularLocation>
        <location evidence="1">Mitochondrion inner membrane</location>
        <topology evidence="1">Single-pass membrane protein</topology>
    </subcellularLocation>
</comment>
<dbReference type="Pfam" id="PF10890">
    <property type="entry name" value="Cyt_b-c1_8"/>
    <property type="match status" value="1"/>
</dbReference>
<evidence type="ECO:0000256" key="5">
    <source>
        <dbReference type="ARBA" id="ARBA00022692"/>
    </source>
</evidence>
<evidence type="ECO:0000256" key="3">
    <source>
        <dbReference type="ARBA" id="ARBA00022448"/>
    </source>
</evidence>
<dbReference type="PANTHER" id="PTHR34559">
    <property type="entry name" value="CYTOCHROME B-C1 COMPLEX SUBUNIT 8"/>
    <property type="match status" value="1"/>
</dbReference>
<evidence type="ECO:0000313" key="11">
    <source>
        <dbReference type="EMBL" id="KAF5181219.1"/>
    </source>
</evidence>
<keyword evidence="7" id="KW-0249">Electron transport</keyword>
<keyword evidence="9" id="KW-0496">Mitochondrion</keyword>
<evidence type="ECO:0000256" key="2">
    <source>
        <dbReference type="ARBA" id="ARBA00007668"/>
    </source>
</evidence>